<dbReference type="SUPFAM" id="SSF51735">
    <property type="entry name" value="NAD(P)-binding Rossmann-fold domains"/>
    <property type="match status" value="1"/>
</dbReference>
<feature type="binding site" evidence="16">
    <location>
        <position position="141"/>
    </location>
    <ligand>
        <name>NAD(+)</name>
        <dbReference type="ChEBI" id="CHEBI:57540"/>
    </ligand>
</feature>
<feature type="binding site" evidence="16">
    <location>
        <begin position="10"/>
        <end position="15"/>
    </location>
    <ligand>
        <name>NAD(+)</name>
        <dbReference type="ChEBI" id="CHEBI:57540"/>
    </ligand>
</feature>
<comment type="catalytic activity">
    <reaction evidence="13">
        <text>sn-glycerol 3-phosphate + NAD(+) = dihydroxyacetone phosphate + NADH + H(+)</text>
        <dbReference type="Rhea" id="RHEA:11092"/>
        <dbReference type="ChEBI" id="CHEBI:15378"/>
        <dbReference type="ChEBI" id="CHEBI:57540"/>
        <dbReference type="ChEBI" id="CHEBI:57597"/>
        <dbReference type="ChEBI" id="CHEBI:57642"/>
        <dbReference type="ChEBI" id="CHEBI:57945"/>
        <dbReference type="EC" id="1.1.1.94"/>
    </reaction>
</comment>
<evidence type="ECO:0000256" key="14">
    <source>
        <dbReference type="PIRSR" id="PIRSR000114-1"/>
    </source>
</evidence>
<feature type="binding site" evidence="13">
    <location>
        <position position="282"/>
    </location>
    <ligand>
        <name>NADPH</name>
        <dbReference type="ChEBI" id="CHEBI:57783"/>
    </ligand>
</feature>
<name>A0A7T0G449_9BACT</name>
<dbReference type="GO" id="GO:0005829">
    <property type="term" value="C:cytosol"/>
    <property type="evidence" value="ECO:0007669"/>
    <property type="project" value="TreeGrafter"/>
</dbReference>
<dbReference type="EMBL" id="CP048620">
    <property type="protein sequence ID" value="QPJ65941.1"/>
    <property type="molecule type" value="Genomic_DNA"/>
</dbReference>
<keyword evidence="3 13" id="KW-0521">NADP</keyword>
<dbReference type="GO" id="GO:0051287">
    <property type="term" value="F:NAD binding"/>
    <property type="evidence" value="ECO:0007669"/>
    <property type="project" value="InterPro"/>
</dbReference>
<evidence type="ECO:0000256" key="5">
    <source>
        <dbReference type="ARBA" id="ARBA00023027"/>
    </source>
</evidence>
<evidence type="ECO:0000256" key="12">
    <source>
        <dbReference type="ARBA" id="ARBA00080511"/>
    </source>
</evidence>
<dbReference type="InterPro" id="IPR008927">
    <property type="entry name" value="6-PGluconate_DH-like_C_sf"/>
</dbReference>
<dbReference type="Gene3D" id="1.10.1040.10">
    <property type="entry name" value="N-(1-d-carboxylethyl)-l-norvaline Dehydrogenase, domain 2"/>
    <property type="match status" value="1"/>
</dbReference>
<evidence type="ECO:0000259" key="19">
    <source>
        <dbReference type="Pfam" id="PF07479"/>
    </source>
</evidence>
<dbReference type="GO" id="GO:0046168">
    <property type="term" value="P:glycerol-3-phosphate catabolic process"/>
    <property type="evidence" value="ECO:0007669"/>
    <property type="project" value="InterPro"/>
</dbReference>
<sequence>MRNTKLAVLGAGSWGTALSINLAKRLERVDLWVYEKDLFDLIETTRENSYFLPGVPLPSAIHPTHSLKEAVAGKEILLLAIPTHFIRETLATIQPFLAPNCLIVNAGKGIENDTLCVIHEIIEQILGSSIRTATISGPTFAAEIAQDAPSALVAAAKTMADAEIVQELFNGPDLRVFASNDLIGVETGGALKNVIAIAAGISDGLGLGHNARAALITRGLVEISRIGTAMGARPETFSGLSGLGDLVLTCTGDLSRNRSVGIKLGQGQSLAEITGGMKMVAEGVRTVKSARDLKNKFGLQASVIEETYQILYENKPPSLALRDLMKVNITSEFSGVKGLP</sequence>
<feature type="binding site" evidence="13">
    <location>
        <position position="245"/>
    </location>
    <ligand>
        <name>sn-glycerol 3-phosphate</name>
        <dbReference type="ChEBI" id="CHEBI:57597"/>
    </ligand>
</feature>
<keyword evidence="2 13" id="KW-0444">Lipid biosynthesis</keyword>
<dbReference type="GO" id="GO:0046167">
    <property type="term" value="P:glycerol-3-phosphate biosynthetic process"/>
    <property type="evidence" value="ECO:0007669"/>
    <property type="project" value="UniProtKB-UniRule"/>
</dbReference>
<dbReference type="NCBIfam" id="NF000940">
    <property type="entry name" value="PRK00094.1-2"/>
    <property type="match status" value="1"/>
</dbReference>
<dbReference type="GO" id="GO:0005975">
    <property type="term" value="P:carbohydrate metabolic process"/>
    <property type="evidence" value="ECO:0007669"/>
    <property type="project" value="InterPro"/>
</dbReference>
<feature type="binding site" evidence="16">
    <location>
        <position position="85"/>
    </location>
    <ligand>
        <name>NAD(+)</name>
        <dbReference type="ChEBI" id="CHEBI:57540"/>
    </ligand>
</feature>
<evidence type="ECO:0000313" key="20">
    <source>
        <dbReference type="EMBL" id="QPJ65941.1"/>
    </source>
</evidence>
<feature type="binding site" evidence="13">
    <location>
        <position position="137"/>
    </location>
    <ligand>
        <name>sn-glycerol 3-phosphate</name>
        <dbReference type="ChEBI" id="CHEBI:57597"/>
    </ligand>
</feature>
<dbReference type="Proteomes" id="UP000594464">
    <property type="component" value="Chromosome"/>
</dbReference>
<feature type="binding site" evidence="13">
    <location>
        <position position="256"/>
    </location>
    <ligand>
        <name>NADPH</name>
        <dbReference type="ChEBI" id="CHEBI:57783"/>
    </ligand>
</feature>
<feature type="binding site" evidence="13">
    <location>
        <position position="139"/>
    </location>
    <ligand>
        <name>sn-glycerol 3-phosphate</name>
        <dbReference type="ChEBI" id="CHEBI:57597"/>
    </ligand>
</feature>
<dbReference type="Gene3D" id="3.40.50.720">
    <property type="entry name" value="NAD(P)-binding Rossmann-like Domain"/>
    <property type="match status" value="1"/>
</dbReference>
<dbReference type="PROSITE" id="PS00957">
    <property type="entry name" value="NAD_G3PDH"/>
    <property type="match status" value="1"/>
</dbReference>
<keyword evidence="13" id="KW-0963">Cytoplasm</keyword>
<feature type="binding site" evidence="13">
    <location>
        <position position="141"/>
    </location>
    <ligand>
        <name>NADPH</name>
        <dbReference type="ChEBI" id="CHEBI:57783"/>
    </ligand>
</feature>
<evidence type="ECO:0000256" key="4">
    <source>
        <dbReference type="ARBA" id="ARBA00023002"/>
    </source>
</evidence>
<comment type="caution">
    <text evidence="13">Lacks conserved residue(s) required for the propagation of feature annotation.</text>
</comment>
<protein>
    <recommendedName>
        <fullName evidence="11 13">Glycerol-3-phosphate dehydrogenase [NAD(P)+]</fullName>
        <ecNumber evidence="10 13">1.1.1.94</ecNumber>
    </recommendedName>
    <alternativeName>
        <fullName evidence="13">NAD(P)(+)-dependent glycerol-3-phosphate dehydrogenase</fullName>
    </alternativeName>
    <alternativeName>
        <fullName evidence="12 13">NAD(P)H-dependent dihydroxyacetone-phosphate reductase</fullName>
    </alternativeName>
</protein>
<keyword evidence="5 13" id="KW-0520">NAD</keyword>
<evidence type="ECO:0000256" key="6">
    <source>
        <dbReference type="ARBA" id="ARBA00023098"/>
    </source>
</evidence>
<feature type="binding site" evidence="15">
    <location>
        <begin position="256"/>
        <end position="257"/>
    </location>
    <ligand>
        <name>substrate</name>
    </ligand>
</feature>
<dbReference type="FunFam" id="1.10.1040.10:FF:000001">
    <property type="entry name" value="Glycerol-3-phosphate dehydrogenase [NAD(P)+]"/>
    <property type="match status" value="1"/>
</dbReference>
<feature type="binding site" evidence="13">
    <location>
        <position position="256"/>
    </location>
    <ligand>
        <name>sn-glycerol 3-phosphate</name>
        <dbReference type="ChEBI" id="CHEBI:57597"/>
    </ligand>
</feature>
<evidence type="ECO:0000256" key="11">
    <source>
        <dbReference type="ARBA" id="ARBA00069372"/>
    </source>
</evidence>
<keyword evidence="7 13" id="KW-0594">Phospholipid biosynthesis</keyword>
<feature type="binding site" evidence="13">
    <location>
        <position position="14"/>
    </location>
    <ligand>
        <name>NADPH</name>
        <dbReference type="ChEBI" id="CHEBI:57783"/>
    </ligand>
</feature>
<dbReference type="InterPro" id="IPR006168">
    <property type="entry name" value="G3P_DH_NAD-dep"/>
</dbReference>
<accession>A0A7T0G449</accession>
<organism evidence="20 21">
    <name type="scientific">Candidatus Nitrohelix vancouverensis</name>
    <dbReference type="NCBI Taxonomy" id="2705534"/>
    <lineage>
        <taxon>Bacteria</taxon>
        <taxon>Pseudomonadati</taxon>
        <taxon>Nitrospinota/Tectimicrobiota group</taxon>
        <taxon>Nitrospinota</taxon>
        <taxon>Nitrospinia</taxon>
        <taxon>Nitrospinales</taxon>
        <taxon>Nitrospinaceae</taxon>
        <taxon>Candidatus Nitrohelix</taxon>
    </lineage>
</organism>
<reference evidence="21" key="1">
    <citation type="submission" date="2020-02" db="EMBL/GenBank/DDBJ databases">
        <title>Genomic and physiological characterization of two novel Nitrospinaceae genera.</title>
        <authorList>
            <person name="Mueller A.J."/>
            <person name="Jung M.-Y."/>
            <person name="Strachan C.R."/>
            <person name="Herbold C.W."/>
            <person name="Kirkegaard R.H."/>
            <person name="Daims H."/>
        </authorList>
    </citation>
    <scope>NUCLEOTIDE SEQUENCE [LARGE SCALE GENOMIC DNA]</scope>
</reference>
<dbReference type="InterPro" id="IPR006109">
    <property type="entry name" value="G3P_DH_NAD-dep_C"/>
</dbReference>
<feature type="binding site" evidence="13">
    <location>
        <position position="280"/>
    </location>
    <ligand>
        <name>NADPH</name>
        <dbReference type="ChEBI" id="CHEBI:57783"/>
    </ligand>
</feature>
<dbReference type="GO" id="GO:0008654">
    <property type="term" value="P:phospholipid biosynthetic process"/>
    <property type="evidence" value="ECO:0007669"/>
    <property type="project" value="UniProtKB-KW"/>
</dbReference>
<evidence type="ECO:0000256" key="2">
    <source>
        <dbReference type="ARBA" id="ARBA00022516"/>
    </source>
</evidence>
<evidence type="ECO:0000256" key="16">
    <source>
        <dbReference type="PIRSR" id="PIRSR000114-3"/>
    </source>
</evidence>
<dbReference type="HAMAP" id="MF_00394">
    <property type="entry name" value="NAD_Glyc3P_dehydrog"/>
    <property type="match status" value="1"/>
</dbReference>
<dbReference type="EC" id="1.1.1.94" evidence="10 13"/>
<comment type="subcellular location">
    <subcellularLocation>
        <location evidence="13">Cytoplasm</location>
    </subcellularLocation>
</comment>
<keyword evidence="13" id="KW-0547">Nucleotide-binding</keyword>
<evidence type="ECO:0000259" key="18">
    <source>
        <dbReference type="Pfam" id="PF01210"/>
    </source>
</evidence>
<dbReference type="UniPathway" id="UPA00940"/>
<evidence type="ECO:0000256" key="9">
    <source>
        <dbReference type="ARBA" id="ARBA00052716"/>
    </source>
</evidence>
<dbReference type="NCBIfam" id="NF000942">
    <property type="entry name" value="PRK00094.1-4"/>
    <property type="match status" value="1"/>
</dbReference>
<comment type="pathway">
    <text evidence="13">Membrane lipid metabolism; glycerophospholipid metabolism.</text>
</comment>
<dbReference type="FunFam" id="3.40.50.720:FF:000019">
    <property type="entry name" value="Glycerol-3-phosphate dehydrogenase [NAD(P)+]"/>
    <property type="match status" value="1"/>
</dbReference>
<dbReference type="SUPFAM" id="SSF48179">
    <property type="entry name" value="6-phosphogluconate dehydrogenase C-terminal domain-like"/>
    <property type="match status" value="1"/>
</dbReference>
<feature type="binding site" evidence="13">
    <location>
        <position position="13"/>
    </location>
    <ligand>
        <name>NADPH</name>
        <dbReference type="ChEBI" id="CHEBI:57783"/>
    </ligand>
</feature>
<feature type="active site" description="Proton acceptor" evidence="13 14">
    <location>
        <position position="192"/>
    </location>
</feature>
<comment type="catalytic activity">
    <reaction evidence="9">
        <text>sn-glycerol 3-phosphate + NADP(+) = dihydroxyacetone phosphate + NADPH + H(+)</text>
        <dbReference type="Rhea" id="RHEA:11096"/>
        <dbReference type="ChEBI" id="CHEBI:15378"/>
        <dbReference type="ChEBI" id="CHEBI:57597"/>
        <dbReference type="ChEBI" id="CHEBI:57642"/>
        <dbReference type="ChEBI" id="CHEBI:57783"/>
        <dbReference type="ChEBI" id="CHEBI:58349"/>
        <dbReference type="EC" id="1.1.1.94"/>
    </reaction>
    <physiologicalReaction direction="right-to-left" evidence="9">
        <dbReference type="Rhea" id="RHEA:11098"/>
    </physiologicalReaction>
</comment>
<dbReference type="Pfam" id="PF07479">
    <property type="entry name" value="NAD_Gly3P_dh_C"/>
    <property type="match status" value="1"/>
</dbReference>
<comment type="similarity">
    <text evidence="1 13 17">Belongs to the NAD-dependent glycerol-3-phosphate dehydrogenase family.</text>
</comment>
<feature type="binding site" evidence="15">
    <location>
        <position position="108"/>
    </location>
    <ligand>
        <name>substrate</name>
    </ligand>
</feature>
<dbReference type="GO" id="GO:0006650">
    <property type="term" value="P:glycerophospholipid metabolic process"/>
    <property type="evidence" value="ECO:0007669"/>
    <property type="project" value="UniProtKB-UniRule"/>
</dbReference>
<evidence type="ECO:0000256" key="17">
    <source>
        <dbReference type="RuleBase" id="RU000437"/>
    </source>
</evidence>
<dbReference type="PIRSF" id="PIRSF000114">
    <property type="entry name" value="Glycerol-3-P_dh"/>
    <property type="match status" value="1"/>
</dbReference>
<feature type="binding site" evidence="13">
    <location>
        <position position="257"/>
    </location>
    <ligand>
        <name>sn-glycerol 3-phosphate</name>
        <dbReference type="ChEBI" id="CHEBI:57597"/>
    </ligand>
</feature>
<gene>
    <name evidence="13" type="primary">gpsA</name>
    <name evidence="20" type="ORF">G3M78_11275</name>
</gene>
<feature type="binding site" evidence="13">
    <location>
        <position position="255"/>
    </location>
    <ligand>
        <name>sn-glycerol 3-phosphate</name>
        <dbReference type="ChEBI" id="CHEBI:57597"/>
    </ligand>
</feature>
<feature type="binding site" evidence="13">
    <location>
        <position position="108"/>
    </location>
    <ligand>
        <name>sn-glycerol 3-phosphate</name>
        <dbReference type="ChEBI" id="CHEBI:57597"/>
    </ligand>
</feature>
<feature type="domain" description="Glycerol-3-phosphate dehydrogenase NAD-dependent C-terminal" evidence="19">
    <location>
        <begin position="181"/>
        <end position="320"/>
    </location>
</feature>
<feature type="binding site" evidence="13">
    <location>
        <position position="108"/>
    </location>
    <ligand>
        <name>NADPH</name>
        <dbReference type="ChEBI" id="CHEBI:57783"/>
    </ligand>
</feature>
<keyword evidence="6 13" id="KW-0443">Lipid metabolism</keyword>
<keyword evidence="4 13" id="KW-0560">Oxidoreductase</keyword>
<evidence type="ECO:0000256" key="8">
    <source>
        <dbReference type="ARBA" id="ARBA00023264"/>
    </source>
</evidence>
<dbReference type="InterPro" id="IPR013328">
    <property type="entry name" value="6PGD_dom2"/>
</dbReference>
<keyword evidence="8 13" id="KW-1208">Phospholipid metabolism</keyword>
<evidence type="ECO:0000256" key="7">
    <source>
        <dbReference type="ARBA" id="ARBA00023209"/>
    </source>
</evidence>
<dbReference type="KEGG" id="nva:G3M78_11275"/>
<dbReference type="PRINTS" id="PR00077">
    <property type="entry name" value="GPDHDRGNASE"/>
</dbReference>
<feature type="domain" description="Glycerol-3-phosphate dehydrogenase NAD-dependent N-terminal" evidence="18">
    <location>
        <begin position="5"/>
        <end position="160"/>
    </location>
</feature>
<dbReference type="PANTHER" id="PTHR11728:SF1">
    <property type="entry name" value="GLYCEROL-3-PHOSPHATE DEHYDROGENASE [NAD(+)] 2, CHLOROPLASTIC"/>
    <property type="match status" value="1"/>
</dbReference>
<proteinExistence type="inferred from homology"/>
<dbReference type="PANTHER" id="PTHR11728">
    <property type="entry name" value="GLYCEROL-3-PHOSPHATE DEHYDROGENASE"/>
    <property type="match status" value="1"/>
</dbReference>
<evidence type="ECO:0000256" key="13">
    <source>
        <dbReference type="HAMAP-Rule" id="MF_00394"/>
    </source>
</evidence>
<dbReference type="Pfam" id="PF01210">
    <property type="entry name" value="NAD_Gly3P_dh_N"/>
    <property type="match status" value="1"/>
</dbReference>
<feature type="binding site" evidence="16">
    <location>
        <position position="256"/>
    </location>
    <ligand>
        <name>NAD(+)</name>
        <dbReference type="ChEBI" id="CHEBI:57540"/>
    </ligand>
</feature>
<feature type="binding site" evidence="13">
    <location>
        <position position="192"/>
    </location>
    <ligand>
        <name>sn-glycerol 3-phosphate</name>
        <dbReference type="ChEBI" id="CHEBI:57597"/>
    </ligand>
</feature>
<evidence type="ECO:0000256" key="10">
    <source>
        <dbReference type="ARBA" id="ARBA00066687"/>
    </source>
</evidence>
<dbReference type="AlphaFoldDB" id="A0A7T0G449"/>
<dbReference type="InterPro" id="IPR036291">
    <property type="entry name" value="NAD(P)-bd_dom_sf"/>
</dbReference>
<dbReference type="GO" id="GO:0047952">
    <property type="term" value="F:glycerol-3-phosphate dehydrogenase [NAD(P)+] activity"/>
    <property type="evidence" value="ECO:0007669"/>
    <property type="project" value="UniProtKB-UniRule"/>
</dbReference>
<evidence type="ECO:0000313" key="21">
    <source>
        <dbReference type="Proteomes" id="UP000594464"/>
    </source>
</evidence>
<comment type="function">
    <text evidence="13">Catalyzes the reduction of the glycolytic intermediate dihydroxyacetone phosphate (DHAP) to sn-glycerol 3-phosphate (G3P), the key precursor for phospholipid synthesis.</text>
</comment>
<dbReference type="InterPro" id="IPR011128">
    <property type="entry name" value="G3P_DH_NAD-dep_N"/>
</dbReference>
<evidence type="ECO:0000256" key="3">
    <source>
        <dbReference type="ARBA" id="ARBA00022857"/>
    </source>
</evidence>
<evidence type="ECO:0000256" key="15">
    <source>
        <dbReference type="PIRSR" id="PIRSR000114-2"/>
    </source>
</evidence>
<evidence type="ECO:0000256" key="1">
    <source>
        <dbReference type="ARBA" id="ARBA00011009"/>
    </source>
</evidence>